<evidence type="ECO:0000313" key="2">
    <source>
        <dbReference type="EMBL" id="SKC46760.1"/>
    </source>
</evidence>
<feature type="transmembrane region" description="Helical" evidence="1">
    <location>
        <begin position="117"/>
        <end position="136"/>
    </location>
</feature>
<proteinExistence type="predicted"/>
<feature type="transmembrane region" description="Helical" evidence="1">
    <location>
        <begin position="88"/>
        <end position="105"/>
    </location>
</feature>
<keyword evidence="1" id="KW-0812">Transmembrane</keyword>
<protein>
    <recommendedName>
        <fullName evidence="4">DoxX protein</fullName>
    </recommendedName>
</protein>
<dbReference type="EMBL" id="FUZU01000001">
    <property type="protein sequence ID" value="SKC46760.1"/>
    <property type="molecule type" value="Genomic_DNA"/>
</dbReference>
<feature type="transmembrane region" description="Helical" evidence="1">
    <location>
        <begin position="174"/>
        <end position="192"/>
    </location>
</feature>
<dbReference type="OrthoDB" id="102112at2"/>
<feature type="transmembrane region" description="Helical" evidence="1">
    <location>
        <begin position="223"/>
        <end position="249"/>
    </location>
</feature>
<keyword evidence="1" id="KW-0472">Membrane</keyword>
<dbReference type="RefSeq" id="WP_079685381.1">
    <property type="nucleotide sequence ID" value="NZ_FUZU01000001.1"/>
</dbReference>
<keyword evidence="3" id="KW-1185">Reference proteome</keyword>
<dbReference type="Proteomes" id="UP000190961">
    <property type="component" value="Unassembled WGS sequence"/>
</dbReference>
<accession>A0A1T5J5T2</accession>
<keyword evidence="1" id="KW-1133">Transmembrane helix</keyword>
<gene>
    <name evidence="2" type="ORF">SAMN05660236_0783</name>
</gene>
<evidence type="ECO:0000313" key="3">
    <source>
        <dbReference type="Proteomes" id="UP000190961"/>
    </source>
</evidence>
<evidence type="ECO:0008006" key="4">
    <source>
        <dbReference type="Google" id="ProtNLM"/>
    </source>
</evidence>
<name>A0A1T5J5T2_9BACT</name>
<sequence length="430" mass="48477">MSLNNNNETKSKNLASSIFFRFIFLYLILYILPFPFSLIPFSEYITTPLHNVFVKLLDAAGPLLLKQYYNPLHGPTGSGDTSLKYTEAFMLVIFAGIGSIIWTLILKKEEYYAKLSAILEVLVRYYLAATLFGYGFSKVIPLQFSLPNAQRMNTTYGESSLMGLAWTFMGSSPGYTILSGCIEVAAGIFLLFHRTRLLGAIVSVVVFINVFALNIFYNIPVKLFSLHLLLVSVLILAMNAKRLLGFFFLNSTIAAEEPQIHFKNTGRSKIIYYTLNVLLICILILPPLVGSIGQQQNRQAQNLSRSGTIMGEYTISHFSLNGDTVSSTDTNTRRWKSLKISGNILNVTHMDGFIIPWYCSVLNGSHKIRLSSKDLTTTGEFDFKTEGKTLHLSGYMNQDTLNIVAHKTSDNPYLLLEDRFQWISEEPFYR</sequence>
<feature type="transmembrane region" description="Helical" evidence="1">
    <location>
        <begin position="18"/>
        <end position="39"/>
    </location>
</feature>
<dbReference type="STRING" id="688867.SAMN05660236_0783"/>
<feature type="transmembrane region" description="Helical" evidence="1">
    <location>
        <begin position="197"/>
        <end position="217"/>
    </location>
</feature>
<organism evidence="2 3">
    <name type="scientific">Ohtaekwangia koreensis</name>
    <dbReference type="NCBI Taxonomy" id="688867"/>
    <lineage>
        <taxon>Bacteria</taxon>
        <taxon>Pseudomonadati</taxon>
        <taxon>Bacteroidota</taxon>
        <taxon>Cytophagia</taxon>
        <taxon>Cytophagales</taxon>
        <taxon>Fulvivirgaceae</taxon>
        <taxon>Ohtaekwangia</taxon>
    </lineage>
</organism>
<evidence type="ECO:0000256" key="1">
    <source>
        <dbReference type="SAM" id="Phobius"/>
    </source>
</evidence>
<reference evidence="2 3" key="1">
    <citation type="submission" date="2017-02" db="EMBL/GenBank/DDBJ databases">
        <authorList>
            <person name="Peterson S.W."/>
        </authorList>
    </citation>
    <scope>NUCLEOTIDE SEQUENCE [LARGE SCALE GENOMIC DNA]</scope>
    <source>
        <strain evidence="2 3">DSM 25262</strain>
    </source>
</reference>
<dbReference type="AlphaFoldDB" id="A0A1T5J5T2"/>
<feature type="transmembrane region" description="Helical" evidence="1">
    <location>
        <begin position="270"/>
        <end position="289"/>
    </location>
</feature>